<dbReference type="AlphaFoldDB" id="A0A8J2KGV3"/>
<dbReference type="Proteomes" id="UP000708208">
    <property type="component" value="Unassembled WGS sequence"/>
</dbReference>
<name>A0A8J2KGV3_9HEXA</name>
<dbReference type="PANTHER" id="PTHR22955">
    <property type="entry name" value="RETROTRANSPOSON"/>
    <property type="match status" value="1"/>
</dbReference>
<sequence length="278" mass="31513">MMQKYSTLELHGFADASEAAYGAVVYLKSVYNGDVMVRLVAAKTRVTPLSPPQSIPKLELCGALLVAKLLDVVNKALKLNVTVFAWTDSTIVLCWLRGEPTKWKTFIANRVGEIQTLLPYDHWGHVISEENPADVCSRGINPADLIQHPLWWTGPPWLATSEYPSKPSLPGTTLEEKKVRVHFTSHMDKYSSYSKLLRITAWIMRLLTNMRRPSSERYLGHLTAAEIREAEKFWIKRLQFRGETCGLRAPTPTPRWPRVAYGQPEEKILDFECKTSGS</sequence>
<dbReference type="InterPro" id="IPR008042">
    <property type="entry name" value="Retrotrans_Pao"/>
</dbReference>
<proteinExistence type="predicted"/>
<comment type="caution">
    <text evidence="1">The sequence shown here is derived from an EMBL/GenBank/DDBJ whole genome shotgun (WGS) entry which is preliminary data.</text>
</comment>
<organism evidence="1 2">
    <name type="scientific">Allacma fusca</name>
    <dbReference type="NCBI Taxonomy" id="39272"/>
    <lineage>
        <taxon>Eukaryota</taxon>
        <taxon>Metazoa</taxon>
        <taxon>Ecdysozoa</taxon>
        <taxon>Arthropoda</taxon>
        <taxon>Hexapoda</taxon>
        <taxon>Collembola</taxon>
        <taxon>Symphypleona</taxon>
        <taxon>Sminthuridae</taxon>
        <taxon>Allacma</taxon>
    </lineage>
</organism>
<accession>A0A8J2KGV3</accession>
<keyword evidence="2" id="KW-1185">Reference proteome</keyword>
<protein>
    <submittedName>
        <fullName evidence="1">Uncharacterized protein</fullName>
    </submittedName>
</protein>
<dbReference type="Pfam" id="PF05380">
    <property type="entry name" value="Peptidase_A17"/>
    <property type="match status" value="1"/>
</dbReference>
<reference evidence="1" key="1">
    <citation type="submission" date="2021-06" db="EMBL/GenBank/DDBJ databases">
        <authorList>
            <person name="Hodson N. C."/>
            <person name="Mongue J. A."/>
            <person name="Jaron S. K."/>
        </authorList>
    </citation>
    <scope>NUCLEOTIDE SEQUENCE</scope>
</reference>
<gene>
    <name evidence="1" type="ORF">AFUS01_LOCUS23202</name>
</gene>
<dbReference type="OrthoDB" id="5987340at2759"/>
<dbReference type="PANTHER" id="PTHR22955:SF77">
    <property type="entry name" value="ASPARTIC PUTATIVE DOMAIN-CONTAINING PROTEIN-RELATED"/>
    <property type="match status" value="1"/>
</dbReference>
<dbReference type="EMBL" id="CAJVCH010277444">
    <property type="protein sequence ID" value="CAG7734836.1"/>
    <property type="molecule type" value="Genomic_DNA"/>
</dbReference>
<evidence type="ECO:0000313" key="2">
    <source>
        <dbReference type="Proteomes" id="UP000708208"/>
    </source>
</evidence>
<evidence type="ECO:0000313" key="1">
    <source>
        <dbReference type="EMBL" id="CAG7734836.1"/>
    </source>
</evidence>